<dbReference type="SUPFAM" id="SSF55144">
    <property type="entry name" value="LigT-like"/>
    <property type="match status" value="1"/>
</dbReference>
<keyword evidence="5" id="KW-1185">Reference proteome</keyword>
<dbReference type="Pfam" id="PF02834">
    <property type="entry name" value="LigT_PEase"/>
    <property type="match status" value="2"/>
</dbReference>
<gene>
    <name evidence="4" type="ORF">Sya03_31450</name>
</gene>
<dbReference type="GO" id="GO:0008664">
    <property type="term" value="F:RNA 2',3'-cyclic 3'-phosphodiesterase activity"/>
    <property type="evidence" value="ECO:0007669"/>
    <property type="project" value="UniProtKB-EC"/>
</dbReference>
<dbReference type="GO" id="GO:0004113">
    <property type="term" value="F:2',3'-cyclic-nucleotide 3'-phosphodiesterase activity"/>
    <property type="evidence" value="ECO:0007669"/>
    <property type="project" value="InterPro"/>
</dbReference>
<proteinExistence type="inferred from homology"/>
<evidence type="ECO:0000259" key="3">
    <source>
        <dbReference type="Pfam" id="PF02834"/>
    </source>
</evidence>
<dbReference type="HAMAP" id="MF_01940">
    <property type="entry name" value="RNA_CPDase"/>
    <property type="match status" value="1"/>
</dbReference>
<dbReference type="Gene3D" id="3.90.1140.10">
    <property type="entry name" value="Cyclic phosphodiesterase"/>
    <property type="match status" value="1"/>
</dbReference>
<evidence type="ECO:0000313" key="5">
    <source>
        <dbReference type="Proteomes" id="UP000652013"/>
    </source>
</evidence>
<dbReference type="Proteomes" id="UP000652013">
    <property type="component" value="Unassembled WGS sequence"/>
</dbReference>
<dbReference type="NCBIfam" id="TIGR02258">
    <property type="entry name" value="2_5_ligase"/>
    <property type="match status" value="1"/>
</dbReference>
<keyword evidence="1 2" id="KW-0378">Hydrolase</keyword>
<dbReference type="AlphaFoldDB" id="A0A8J4DK07"/>
<comment type="function">
    <text evidence="2">Hydrolyzes RNA 2',3'-cyclic phosphodiester to an RNA 2'-phosphomonoester.</text>
</comment>
<accession>A0A8J4DK07</accession>
<feature type="domain" description="Phosphoesterase HXTX" evidence="3">
    <location>
        <begin position="96"/>
        <end position="169"/>
    </location>
</feature>
<dbReference type="InterPro" id="IPR014051">
    <property type="entry name" value="Phosphoesterase_HXTX"/>
</dbReference>
<feature type="active site" description="Proton donor" evidence="2">
    <location>
        <position position="42"/>
    </location>
</feature>
<dbReference type="RefSeq" id="WP_203939059.1">
    <property type="nucleotide sequence ID" value="NZ_BAAAGJ010000002.1"/>
</dbReference>
<feature type="short sequence motif" description="HXTX 1" evidence="2">
    <location>
        <begin position="42"/>
        <end position="45"/>
    </location>
</feature>
<reference evidence="4" key="1">
    <citation type="submission" date="2021-01" db="EMBL/GenBank/DDBJ databases">
        <title>Whole genome shotgun sequence of Spirilliplanes yamanashiensis NBRC 15828.</title>
        <authorList>
            <person name="Komaki H."/>
            <person name="Tamura T."/>
        </authorList>
    </citation>
    <scope>NUCLEOTIDE SEQUENCE</scope>
    <source>
        <strain evidence="4">NBRC 15828</strain>
    </source>
</reference>
<dbReference type="InterPro" id="IPR004175">
    <property type="entry name" value="RNA_CPDase"/>
</dbReference>
<evidence type="ECO:0000313" key="4">
    <source>
        <dbReference type="EMBL" id="GIJ03793.1"/>
    </source>
</evidence>
<dbReference type="EC" id="3.1.4.58" evidence="2"/>
<comment type="catalytic activity">
    <reaction evidence="2">
        <text>a 3'-end 2',3'-cyclophospho-ribonucleotide-RNA + H2O = a 3'-end 2'-phospho-ribonucleotide-RNA + H(+)</text>
        <dbReference type="Rhea" id="RHEA:11828"/>
        <dbReference type="Rhea" id="RHEA-COMP:10464"/>
        <dbReference type="Rhea" id="RHEA-COMP:17353"/>
        <dbReference type="ChEBI" id="CHEBI:15377"/>
        <dbReference type="ChEBI" id="CHEBI:15378"/>
        <dbReference type="ChEBI" id="CHEBI:83064"/>
        <dbReference type="ChEBI" id="CHEBI:173113"/>
        <dbReference type="EC" id="3.1.4.58"/>
    </reaction>
</comment>
<dbReference type="InterPro" id="IPR009097">
    <property type="entry name" value="Cyclic_Pdiesterase"/>
</dbReference>
<evidence type="ECO:0000256" key="2">
    <source>
        <dbReference type="HAMAP-Rule" id="MF_01940"/>
    </source>
</evidence>
<protein>
    <recommendedName>
        <fullName evidence="2">RNA 2',3'-cyclic phosphodiesterase</fullName>
        <shortName evidence="2">RNA 2',3'-CPDase</shortName>
        <ecNumber evidence="2">3.1.4.58</ecNumber>
    </recommendedName>
</protein>
<comment type="caution">
    <text evidence="4">The sequence shown here is derived from an EMBL/GenBank/DDBJ whole genome shotgun (WGS) entry which is preliminary data.</text>
</comment>
<feature type="active site" description="Proton acceptor" evidence="2">
    <location>
        <position position="123"/>
    </location>
</feature>
<sequence length="181" mass="19450">MRLFVGVFPPPAARDDLARAVAGLHVATAAVNTRLVPPERRHVTLAFLGEVDEHRLPAAADALTGVAVEPPELRIAGGGRFGRGRFTLLWAGVDGDLDPLAGAVRAALRRARLPFDRKPFRPHLTLARPGDRLTREQVDADRDALGRYAGPPWTAGEIALVESRNGPHPGYEVRAVGRLSG</sequence>
<evidence type="ECO:0000256" key="1">
    <source>
        <dbReference type="ARBA" id="ARBA00022801"/>
    </source>
</evidence>
<dbReference type="PANTHER" id="PTHR35561">
    <property type="entry name" value="RNA 2',3'-CYCLIC PHOSPHODIESTERASE"/>
    <property type="match status" value="1"/>
</dbReference>
<feature type="short sequence motif" description="HXTX 2" evidence="2">
    <location>
        <begin position="123"/>
        <end position="126"/>
    </location>
</feature>
<name>A0A8J4DK07_9ACTN</name>
<feature type="domain" description="Phosphoesterase HXTX" evidence="3">
    <location>
        <begin position="7"/>
        <end position="82"/>
    </location>
</feature>
<organism evidence="4 5">
    <name type="scientific">Spirilliplanes yamanashiensis</name>
    <dbReference type="NCBI Taxonomy" id="42233"/>
    <lineage>
        <taxon>Bacteria</taxon>
        <taxon>Bacillati</taxon>
        <taxon>Actinomycetota</taxon>
        <taxon>Actinomycetes</taxon>
        <taxon>Micromonosporales</taxon>
        <taxon>Micromonosporaceae</taxon>
        <taxon>Spirilliplanes</taxon>
    </lineage>
</organism>
<dbReference type="EMBL" id="BOOY01000025">
    <property type="protein sequence ID" value="GIJ03793.1"/>
    <property type="molecule type" value="Genomic_DNA"/>
</dbReference>
<dbReference type="PANTHER" id="PTHR35561:SF1">
    <property type="entry name" value="RNA 2',3'-CYCLIC PHOSPHODIESTERASE"/>
    <property type="match status" value="1"/>
</dbReference>
<comment type="similarity">
    <text evidence="2">Belongs to the 2H phosphoesterase superfamily. ThpR family.</text>
</comment>